<dbReference type="PROSITE" id="PS51462">
    <property type="entry name" value="NUDIX"/>
    <property type="match status" value="1"/>
</dbReference>
<dbReference type="InterPro" id="IPR020084">
    <property type="entry name" value="NUDIX_hydrolase_CS"/>
</dbReference>
<dbReference type="GO" id="GO:0019677">
    <property type="term" value="P:NAD+ catabolic process"/>
    <property type="evidence" value="ECO:0007669"/>
    <property type="project" value="TreeGrafter"/>
</dbReference>
<evidence type="ECO:0000256" key="2">
    <source>
        <dbReference type="ARBA" id="ARBA00001947"/>
    </source>
</evidence>
<evidence type="ECO:0000256" key="5">
    <source>
        <dbReference type="ARBA" id="ARBA00022723"/>
    </source>
</evidence>
<evidence type="ECO:0000256" key="11">
    <source>
        <dbReference type="RuleBase" id="RU003476"/>
    </source>
</evidence>
<accession>A0A916TIN4</accession>
<dbReference type="GO" id="GO:0005829">
    <property type="term" value="C:cytosol"/>
    <property type="evidence" value="ECO:0007669"/>
    <property type="project" value="TreeGrafter"/>
</dbReference>
<reference evidence="13" key="2">
    <citation type="submission" date="2020-09" db="EMBL/GenBank/DDBJ databases">
        <authorList>
            <person name="Sun Q."/>
            <person name="Zhou Y."/>
        </authorList>
    </citation>
    <scope>NUCLEOTIDE SEQUENCE</scope>
    <source>
        <strain evidence="13">CGMCC 1.12827</strain>
    </source>
</reference>
<keyword evidence="7" id="KW-0460">Magnesium</keyword>
<dbReference type="PANTHER" id="PTHR42904:SF6">
    <property type="entry name" value="NAD-CAPPED RNA HYDROLASE NUDT12"/>
    <property type="match status" value="1"/>
</dbReference>
<comment type="caution">
    <text evidence="13">The sequence shown here is derived from an EMBL/GenBank/DDBJ whole genome shotgun (WGS) entry which is preliminary data.</text>
</comment>
<evidence type="ECO:0000256" key="3">
    <source>
        <dbReference type="ARBA" id="ARBA00009595"/>
    </source>
</evidence>
<dbReference type="InterPro" id="IPR015797">
    <property type="entry name" value="NUDIX_hydrolase-like_dom_sf"/>
</dbReference>
<dbReference type="GO" id="GO:0035529">
    <property type="term" value="F:NADH pyrophosphatase activity"/>
    <property type="evidence" value="ECO:0007669"/>
    <property type="project" value="TreeGrafter"/>
</dbReference>
<dbReference type="InterPro" id="IPR020476">
    <property type="entry name" value="Nudix_hydrolase"/>
</dbReference>
<evidence type="ECO:0000259" key="12">
    <source>
        <dbReference type="PROSITE" id="PS51462"/>
    </source>
</evidence>
<evidence type="ECO:0000256" key="9">
    <source>
        <dbReference type="ARBA" id="ARBA00023211"/>
    </source>
</evidence>
<dbReference type="Gene3D" id="3.90.79.20">
    <property type="match status" value="1"/>
</dbReference>
<keyword evidence="14" id="KW-1185">Reference proteome</keyword>
<comment type="cofactor">
    <cofactor evidence="2">
        <name>Zn(2+)</name>
        <dbReference type="ChEBI" id="CHEBI:29105"/>
    </cofactor>
</comment>
<organism evidence="13 14">
    <name type="scientific">Gordonia jinhuaensis</name>
    <dbReference type="NCBI Taxonomy" id="1517702"/>
    <lineage>
        <taxon>Bacteria</taxon>
        <taxon>Bacillati</taxon>
        <taxon>Actinomycetota</taxon>
        <taxon>Actinomycetes</taxon>
        <taxon>Mycobacteriales</taxon>
        <taxon>Gordoniaceae</taxon>
        <taxon>Gordonia</taxon>
    </lineage>
</organism>
<keyword evidence="8" id="KW-0520">NAD</keyword>
<evidence type="ECO:0000313" key="13">
    <source>
        <dbReference type="EMBL" id="GGB45252.1"/>
    </source>
</evidence>
<dbReference type="InterPro" id="IPR049734">
    <property type="entry name" value="NudC-like_C"/>
</dbReference>
<feature type="domain" description="Nudix hydrolase" evidence="12">
    <location>
        <begin position="155"/>
        <end position="281"/>
    </location>
</feature>
<sequence>MSEFSLTIPPMLSRSTVDRADEIRDDPARMRGGWPGALVLVIDGRGRYPVADNGLRWIPAGDIGIEPPEEAVFLGIRDGADLWALRGDHVEAPASDPRRGAHLLDGDDAGLLATATAMLNWHDSAHFSPVDGKPTRPARGGWVRRNIDSGIDEFPRTDAAIITVVHDGADRILLGRQAVWPERWYSTLAGFVEPGESLEQAVAREVHEEVGLDVHDQRYLGSQPWPFPRSLMVGFAALADPEKPLEFIDGEIADAAWFTRDEVRRALAQGDEWVRGDPAPEGDDLPRLLLPGSISIARAMIEAWAQQPA</sequence>
<evidence type="ECO:0000256" key="1">
    <source>
        <dbReference type="ARBA" id="ARBA00001946"/>
    </source>
</evidence>
<gene>
    <name evidence="13" type="ORF">GCM10011489_35850</name>
</gene>
<keyword evidence="9" id="KW-0464">Manganese</keyword>
<dbReference type="Proteomes" id="UP000621454">
    <property type="component" value="Unassembled WGS sequence"/>
</dbReference>
<evidence type="ECO:0000256" key="7">
    <source>
        <dbReference type="ARBA" id="ARBA00022842"/>
    </source>
</evidence>
<evidence type="ECO:0000256" key="4">
    <source>
        <dbReference type="ARBA" id="ARBA00012381"/>
    </source>
</evidence>
<protein>
    <recommendedName>
        <fullName evidence="4">NAD(+) diphosphatase</fullName>
        <ecNumber evidence="4">3.6.1.22</ecNumber>
    </recommendedName>
</protein>
<dbReference type="EC" id="3.6.1.22" evidence="4"/>
<dbReference type="PROSITE" id="PS00893">
    <property type="entry name" value="NUDIX_BOX"/>
    <property type="match status" value="1"/>
</dbReference>
<comment type="similarity">
    <text evidence="3">Belongs to the Nudix hydrolase family. NudC subfamily.</text>
</comment>
<dbReference type="PANTHER" id="PTHR42904">
    <property type="entry name" value="NUDIX HYDROLASE, NUDC SUBFAMILY"/>
    <property type="match status" value="1"/>
</dbReference>
<evidence type="ECO:0000256" key="10">
    <source>
        <dbReference type="ARBA" id="ARBA00023679"/>
    </source>
</evidence>
<dbReference type="GO" id="GO:0046872">
    <property type="term" value="F:metal ion binding"/>
    <property type="evidence" value="ECO:0007669"/>
    <property type="project" value="UniProtKB-KW"/>
</dbReference>
<dbReference type="GO" id="GO:0006742">
    <property type="term" value="P:NADP+ catabolic process"/>
    <property type="evidence" value="ECO:0007669"/>
    <property type="project" value="TreeGrafter"/>
</dbReference>
<dbReference type="Gene3D" id="3.90.79.10">
    <property type="entry name" value="Nucleoside Triphosphate Pyrophosphohydrolase"/>
    <property type="match status" value="1"/>
</dbReference>
<keyword evidence="5" id="KW-0479">Metal-binding</keyword>
<comment type="catalytic activity">
    <reaction evidence="10">
        <text>a 5'-end NAD(+)-phospho-ribonucleoside in mRNA + H2O = a 5'-end phospho-adenosine-phospho-ribonucleoside in mRNA + beta-nicotinamide D-ribonucleotide + 2 H(+)</text>
        <dbReference type="Rhea" id="RHEA:60876"/>
        <dbReference type="Rhea" id="RHEA-COMP:15698"/>
        <dbReference type="Rhea" id="RHEA-COMP:15719"/>
        <dbReference type="ChEBI" id="CHEBI:14649"/>
        <dbReference type="ChEBI" id="CHEBI:15377"/>
        <dbReference type="ChEBI" id="CHEBI:15378"/>
        <dbReference type="ChEBI" id="CHEBI:144029"/>
        <dbReference type="ChEBI" id="CHEBI:144051"/>
    </reaction>
    <physiologicalReaction direction="left-to-right" evidence="10">
        <dbReference type="Rhea" id="RHEA:60877"/>
    </physiologicalReaction>
</comment>
<dbReference type="FunFam" id="3.90.79.10:FF:000048">
    <property type="entry name" value="NADH pyrophosphatase"/>
    <property type="match status" value="1"/>
</dbReference>
<dbReference type="SUPFAM" id="SSF55811">
    <property type="entry name" value="Nudix"/>
    <property type="match status" value="1"/>
</dbReference>
<dbReference type="NCBIfam" id="NF001299">
    <property type="entry name" value="PRK00241.1"/>
    <property type="match status" value="1"/>
</dbReference>
<dbReference type="InterPro" id="IPR050241">
    <property type="entry name" value="NAD-cap_RNA_hydrolase_NudC"/>
</dbReference>
<evidence type="ECO:0000256" key="6">
    <source>
        <dbReference type="ARBA" id="ARBA00022801"/>
    </source>
</evidence>
<dbReference type="AlphaFoldDB" id="A0A916TIN4"/>
<dbReference type="EMBL" id="BMGC01000042">
    <property type="protein sequence ID" value="GGB45252.1"/>
    <property type="molecule type" value="Genomic_DNA"/>
</dbReference>
<name>A0A916TIN4_9ACTN</name>
<evidence type="ECO:0000313" key="14">
    <source>
        <dbReference type="Proteomes" id="UP000621454"/>
    </source>
</evidence>
<reference evidence="13" key="1">
    <citation type="journal article" date="2014" name="Int. J. Syst. Evol. Microbiol.">
        <title>Complete genome sequence of Corynebacterium casei LMG S-19264T (=DSM 44701T), isolated from a smear-ripened cheese.</title>
        <authorList>
            <consortium name="US DOE Joint Genome Institute (JGI-PGF)"/>
            <person name="Walter F."/>
            <person name="Albersmeier A."/>
            <person name="Kalinowski J."/>
            <person name="Ruckert C."/>
        </authorList>
    </citation>
    <scope>NUCLEOTIDE SEQUENCE</scope>
    <source>
        <strain evidence="13">CGMCC 1.12827</strain>
    </source>
</reference>
<dbReference type="Pfam" id="PF00293">
    <property type="entry name" value="NUDIX"/>
    <property type="match status" value="1"/>
</dbReference>
<evidence type="ECO:0000256" key="8">
    <source>
        <dbReference type="ARBA" id="ARBA00023027"/>
    </source>
</evidence>
<keyword evidence="6 11" id="KW-0378">Hydrolase</keyword>
<dbReference type="CDD" id="cd03429">
    <property type="entry name" value="NUDIX_NADH_pyrophosphatase_Nudt13"/>
    <property type="match status" value="1"/>
</dbReference>
<dbReference type="InterPro" id="IPR000086">
    <property type="entry name" value="NUDIX_hydrolase_dom"/>
</dbReference>
<proteinExistence type="inferred from homology"/>
<comment type="cofactor">
    <cofactor evidence="1">
        <name>Mg(2+)</name>
        <dbReference type="ChEBI" id="CHEBI:18420"/>
    </cofactor>
</comment>
<dbReference type="PRINTS" id="PR00502">
    <property type="entry name" value="NUDIXFAMILY"/>
</dbReference>